<dbReference type="AlphaFoldDB" id="A0A9N9XAY5"/>
<comment type="function">
    <text evidence="5">Involved in transvection phenomena (= synapsis-dependent gene expression), where the synaptic pairing of chromosomes carrying genes with which zeste interacts influences the expression of these genes. Zeste binds to DNA and stimulates transcription from a nearby promoter.</text>
</comment>
<proteinExistence type="predicted"/>
<dbReference type="PANTHER" id="PTHR21411">
    <property type="entry name" value="APONTIC"/>
    <property type="match status" value="1"/>
</dbReference>
<feature type="domain" description="Myb-like" evidence="6">
    <location>
        <begin position="9"/>
        <end position="79"/>
    </location>
</feature>
<evidence type="ECO:0000256" key="3">
    <source>
        <dbReference type="ARBA" id="ARBA00023015"/>
    </source>
</evidence>
<keyword evidence="3" id="KW-0805">Transcription regulation</keyword>
<dbReference type="Gene3D" id="1.10.10.60">
    <property type="entry name" value="Homeodomain-like"/>
    <property type="match status" value="1"/>
</dbReference>
<accession>A0A9N9XAY5</accession>
<dbReference type="Pfam" id="PF13873">
    <property type="entry name" value="Myb_DNA-bind_5"/>
    <property type="match status" value="1"/>
</dbReference>
<evidence type="ECO:0000313" key="8">
    <source>
        <dbReference type="Proteomes" id="UP001153709"/>
    </source>
</evidence>
<protein>
    <recommendedName>
        <fullName evidence="2">Regulatory protein zeste</fullName>
    </recommendedName>
</protein>
<dbReference type="InterPro" id="IPR028002">
    <property type="entry name" value="Myb_DNA-bind_5"/>
</dbReference>
<dbReference type="EMBL" id="OU898278">
    <property type="protein sequence ID" value="CAG9832024.1"/>
    <property type="molecule type" value="Genomic_DNA"/>
</dbReference>
<evidence type="ECO:0000313" key="7">
    <source>
        <dbReference type="EMBL" id="CAG9832024.1"/>
    </source>
</evidence>
<evidence type="ECO:0000256" key="1">
    <source>
        <dbReference type="ARBA" id="ARBA00011764"/>
    </source>
</evidence>
<keyword evidence="8" id="KW-1185">Reference proteome</keyword>
<dbReference type="PANTHER" id="PTHR21411:SF0">
    <property type="entry name" value="REGULATORY PROTEIN ZESTE"/>
    <property type="match status" value="1"/>
</dbReference>
<dbReference type="OrthoDB" id="6769586at2759"/>
<evidence type="ECO:0000256" key="4">
    <source>
        <dbReference type="ARBA" id="ARBA00023163"/>
    </source>
</evidence>
<name>A0A9N9XAY5_DIABA</name>
<evidence type="ECO:0000256" key="2">
    <source>
        <dbReference type="ARBA" id="ARBA00016807"/>
    </source>
</evidence>
<reference evidence="7" key="1">
    <citation type="submission" date="2022-01" db="EMBL/GenBank/DDBJ databases">
        <authorList>
            <person name="King R."/>
        </authorList>
    </citation>
    <scope>NUCLEOTIDE SEQUENCE</scope>
</reference>
<sequence length="281" mass="32591">MQESNKRKRTANFTADEEQILISFVKKYKHILENKKSDAVTNSEKLKTWEKIAQEYCSLMGCSKTSLCLRTKYNNMKKNVKKKFAEEKNYLRCTGGGPSINVDISSTDNTLKEILGDTVTGFVSNYDADSDQHNPANNVATKDFQGELFIESVSETEPTVNSEGSCEKSINDSMKITLMPENPTTNSTDWSKYNTVKLKRPKSSELRLKNDEKNIQKKISTWALSKTELVELQRKCFLEEHQQKLKHNQEKHELHMKIQKEEWEIKKKILLLDKKKHMFKK</sequence>
<evidence type="ECO:0000256" key="5">
    <source>
        <dbReference type="ARBA" id="ARBA00025466"/>
    </source>
</evidence>
<dbReference type="Proteomes" id="UP001153709">
    <property type="component" value="Chromosome 3"/>
</dbReference>
<keyword evidence="4" id="KW-0804">Transcription</keyword>
<evidence type="ECO:0000259" key="6">
    <source>
        <dbReference type="SMART" id="SM00717"/>
    </source>
</evidence>
<organism evidence="7 8">
    <name type="scientific">Diabrotica balteata</name>
    <name type="common">Banded cucumber beetle</name>
    <dbReference type="NCBI Taxonomy" id="107213"/>
    <lineage>
        <taxon>Eukaryota</taxon>
        <taxon>Metazoa</taxon>
        <taxon>Ecdysozoa</taxon>
        <taxon>Arthropoda</taxon>
        <taxon>Hexapoda</taxon>
        <taxon>Insecta</taxon>
        <taxon>Pterygota</taxon>
        <taxon>Neoptera</taxon>
        <taxon>Endopterygota</taxon>
        <taxon>Coleoptera</taxon>
        <taxon>Polyphaga</taxon>
        <taxon>Cucujiformia</taxon>
        <taxon>Chrysomeloidea</taxon>
        <taxon>Chrysomelidae</taxon>
        <taxon>Galerucinae</taxon>
        <taxon>Diabroticina</taxon>
        <taxon>Diabroticites</taxon>
        <taxon>Diabrotica</taxon>
    </lineage>
</organism>
<dbReference type="InterPro" id="IPR001005">
    <property type="entry name" value="SANT/Myb"/>
</dbReference>
<gene>
    <name evidence="7" type="ORF">DIABBA_LOCUS5560</name>
</gene>
<comment type="subunit">
    <text evidence="1">Self-associates forming complexes of several hundred monomers.</text>
</comment>
<dbReference type="SMART" id="SM00717">
    <property type="entry name" value="SANT"/>
    <property type="match status" value="1"/>
</dbReference>